<feature type="domain" description="Glycosyl transferase family 1" evidence="1">
    <location>
        <begin position="192"/>
        <end position="346"/>
    </location>
</feature>
<proteinExistence type="predicted"/>
<dbReference type="EMBL" id="CP032419">
    <property type="protein sequence ID" value="AYC31460.1"/>
    <property type="molecule type" value="Genomic_DNA"/>
</dbReference>
<evidence type="ECO:0000259" key="1">
    <source>
        <dbReference type="Pfam" id="PF00534"/>
    </source>
</evidence>
<dbReference type="GO" id="GO:0016757">
    <property type="term" value="F:glycosyltransferase activity"/>
    <property type="evidence" value="ECO:0007669"/>
    <property type="project" value="InterPro"/>
</dbReference>
<dbReference type="GO" id="GO:1901135">
    <property type="term" value="P:carbohydrate derivative metabolic process"/>
    <property type="evidence" value="ECO:0007669"/>
    <property type="project" value="UniProtKB-ARBA"/>
</dbReference>
<gene>
    <name evidence="2" type="ORF">D3880_03215</name>
</gene>
<dbReference type="Proteomes" id="UP000265560">
    <property type="component" value="Chromosome"/>
</dbReference>
<organism evidence="2 3">
    <name type="scientific">Pseudomonas cavernae</name>
    <dbReference type="NCBI Taxonomy" id="2320867"/>
    <lineage>
        <taxon>Bacteria</taxon>
        <taxon>Pseudomonadati</taxon>
        <taxon>Pseudomonadota</taxon>
        <taxon>Gammaproteobacteria</taxon>
        <taxon>Pseudomonadales</taxon>
        <taxon>Pseudomonadaceae</taxon>
        <taxon>Pseudomonas</taxon>
    </lineage>
</organism>
<dbReference type="SUPFAM" id="SSF53756">
    <property type="entry name" value="UDP-Glycosyltransferase/glycogen phosphorylase"/>
    <property type="match status" value="1"/>
</dbReference>
<name>A0A385YYQ5_9PSED</name>
<dbReference type="PANTHER" id="PTHR12526:SF630">
    <property type="entry name" value="GLYCOSYLTRANSFERASE"/>
    <property type="match status" value="1"/>
</dbReference>
<reference evidence="3" key="1">
    <citation type="submission" date="2018-09" db="EMBL/GenBank/DDBJ databases">
        <authorList>
            <person name="Zhu H."/>
        </authorList>
    </citation>
    <scope>NUCLEOTIDE SEQUENCE [LARGE SCALE GENOMIC DNA]</scope>
    <source>
        <strain evidence="3">K2W31S-8</strain>
    </source>
</reference>
<protein>
    <submittedName>
        <fullName evidence="2">Glycosyltransferase family 1 protein</fullName>
    </submittedName>
</protein>
<dbReference type="PANTHER" id="PTHR12526">
    <property type="entry name" value="GLYCOSYLTRANSFERASE"/>
    <property type="match status" value="1"/>
</dbReference>
<keyword evidence="2" id="KW-0808">Transferase</keyword>
<dbReference type="Pfam" id="PF00534">
    <property type="entry name" value="Glycos_transf_1"/>
    <property type="match status" value="1"/>
</dbReference>
<accession>A0A385YYQ5</accession>
<dbReference type="InterPro" id="IPR001296">
    <property type="entry name" value="Glyco_trans_1"/>
</dbReference>
<sequence length="372" mass="42309">MSNTALFINYCGIPGGAERRFARTFLAIQGKNKNVFLIINKHGREALEKKGITLGKKNILQTDSTKEKKEKILDKILTLASTWLIIKKNKIHHVHYPVDPSIYTFAHSFLVRILNVSYSLSIVDSSRVSKNDLSFLQKIIWKRSIKKASRLDILSDGIHANITKIFGKLPSWEISPCSFTDYSKSHKGSTRRDFNFVMMSRFTQGKGYELLFDALEYIKKNRPLDINKIGKIGLFGDGPLNTYIAKRVQDNKEFKIQISYTDNPFEVFSKSNFFLSLQKSENYPSQSILEAMSCGAIVIATDVGETYKIVPDGIGYRVNPTPKSLALTMIDFADKHDNRAEMSNASIDFVKKTHTISRFSTYLDNFLRDASR</sequence>
<evidence type="ECO:0000313" key="2">
    <source>
        <dbReference type="EMBL" id="AYC31460.1"/>
    </source>
</evidence>
<keyword evidence="3" id="KW-1185">Reference proteome</keyword>
<evidence type="ECO:0000313" key="3">
    <source>
        <dbReference type="Proteomes" id="UP000265560"/>
    </source>
</evidence>
<dbReference type="OrthoDB" id="5416057at2"/>
<dbReference type="AlphaFoldDB" id="A0A385YYQ5"/>
<dbReference type="KEGG" id="pcav:D3880_03215"/>
<dbReference type="Gene3D" id="3.40.50.2000">
    <property type="entry name" value="Glycogen Phosphorylase B"/>
    <property type="match status" value="2"/>
</dbReference>
<dbReference type="RefSeq" id="WP_119892086.1">
    <property type="nucleotide sequence ID" value="NZ_CP032419.1"/>
</dbReference>